<feature type="domain" description="P-type ATPase C-terminal" evidence="21">
    <location>
        <begin position="842"/>
        <end position="1096"/>
    </location>
</feature>
<dbReference type="AlphaFoldDB" id="A0A7L3LBJ2"/>
<evidence type="ECO:0000256" key="14">
    <source>
        <dbReference type="ARBA" id="ARBA00034036"/>
    </source>
</evidence>
<dbReference type="GO" id="GO:0005802">
    <property type="term" value="C:trans-Golgi network"/>
    <property type="evidence" value="ECO:0007669"/>
    <property type="project" value="TreeGrafter"/>
</dbReference>
<dbReference type="InterPro" id="IPR006539">
    <property type="entry name" value="P-type_ATPase_IV"/>
</dbReference>
<gene>
    <name evidence="22" type="primary">Atp8b5</name>
    <name evidence="22" type="ORF">TURVEL_R11015</name>
</gene>
<dbReference type="GO" id="GO:0016887">
    <property type="term" value="F:ATP hydrolysis activity"/>
    <property type="evidence" value="ECO:0007669"/>
    <property type="project" value="InterPro"/>
</dbReference>
<dbReference type="EMBL" id="VZTY01012524">
    <property type="protein sequence ID" value="NXU51437.1"/>
    <property type="molecule type" value="Genomic_DNA"/>
</dbReference>
<dbReference type="Proteomes" id="UP000582182">
    <property type="component" value="Unassembled WGS sequence"/>
</dbReference>
<evidence type="ECO:0000256" key="8">
    <source>
        <dbReference type="ARBA" id="ARBA00022840"/>
    </source>
</evidence>
<dbReference type="NCBIfam" id="TIGR01494">
    <property type="entry name" value="ATPase_P-type"/>
    <property type="match status" value="1"/>
</dbReference>
<feature type="region of interest" description="Disordered" evidence="19">
    <location>
        <begin position="1104"/>
        <end position="1132"/>
    </location>
</feature>
<evidence type="ECO:0000256" key="2">
    <source>
        <dbReference type="ARBA" id="ARBA00004127"/>
    </source>
</evidence>
<feature type="binding site" evidence="16">
    <location>
        <position position="675"/>
    </location>
    <ligand>
        <name>ATP</name>
        <dbReference type="ChEBI" id="CHEBI:30616"/>
    </ligand>
</feature>
<feature type="binding site" evidence="16">
    <location>
        <position position="538"/>
    </location>
    <ligand>
        <name>ATP</name>
        <dbReference type="ChEBI" id="CHEBI:30616"/>
    </ligand>
</feature>
<comment type="cofactor">
    <cofactor evidence="1 17">
        <name>Mg(2+)</name>
        <dbReference type="ChEBI" id="CHEBI:18420"/>
    </cofactor>
</comment>
<feature type="non-terminal residue" evidence="22">
    <location>
        <position position="1"/>
    </location>
</feature>
<keyword evidence="13 18" id="KW-0472">Membrane</keyword>
<dbReference type="GO" id="GO:0045332">
    <property type="term" value="P:phospholipid translocation"/>
    <property type="evidence" value="ECO:0007669"/>
    <property type="project" value="TreeGrafter"/>
</dbReference>
<dbReference type="Gene3D" id="2.70.150.10">
    <property type="entry name" value="Calcium-transporting ATPase, cytoplasmic transduction domain A"/>
    <property type="match status" value="1"/>
</dbReference>
<dbReference type="SFLD" id="SFLDG00002">
    <property type="entry name" value="C1.7:_P-type_atpase_like"/>
    <property type="match status" value="1"/>
</dbReference>
<dbReference type="InterPro" id="IPR032631">
    <property type="entry name" value="P-type_ATPase_N"/>
</dbReference>
<feature type="transmembrane region" description="Helical" evidence="18">
    <location>
        <begin position="955"/>
        <end position="977"/>
    </location>
</feature>
<evidence type="ECO:0000256" key="17">
    <source>
        <dbReference type="PIRSR" id="PIRSR606539-3"/>
    </source>
</evidence>
<keyword evidence="12" id="KW-0445">Lipid transport</keyword>
<feature type="binding site" evidence="16">
    <location>
        <position position="497"/>
    </location>
    <ligand>
        <name>ATP</name>
        <dbReference type="ChEBI" id="CHEBI:30616"/>
    </ligand>
</feature>
<dbReference type="PANTHER" id="PTHR24092:SF52">
    <property type="entry name" value="PHOSPHOLIPID-TRANSPORTING ATPASE FETA"/>
    <property type="match status" value="1"/>
</dbReference>
<dbReference type="Gene3D" id="3.40.1110.10">
    <property type="entry name" value="Calcium-transporting ATPase, cytoplasmic domain N"/>
    <property type="match status" value="1"/>
</dbReference>
<feature type="binding site" evidence="16">
    <location>
        <position position="595"/>
    </location>
    <ligand>
        <name>ATP</name>
        <dbReference type="ChEBI" id="CHEBI:30616"/>
    </ligand>
</feature>
<evidence type="ECO:0000313" key="22">
    <source>
        <dbReference type="EMBL" id="NXU51437.1"/>
    </source>
</evidence>
<keyword evidence="7 16" id="KW-0547">Nucleotide-binding</keyword>
<feature type="transmembrane region" description="Helical" evidence="18">
    <location>
        <begin position="1068"/>
        <end position="1089"/>
    </location>
</feature>
<feature type="binding site" evidence="17">
    <location>
        <position position="816"/>
    </location>
    <ligand>
        <name>Mg(2+)</name>
        <dbReference type="ChEBI" id="CHEBI:18420"/>
    </ligand>
</feature>
<dbReference type="SFLD" id="SFLDF00027">
    <property type="entry name" value="p-type_atpase"/>
    <property type="match status" value="1"/>
</dbReference>
<evidence type="ECO:0000256" key="18">
    <source>
        <dbReference type="RuleBase" id="RU362033"/>
    </source>
</evidence>
<feature type="compositionally biased region" description="Basic residues" evidence="19">
    <location>
        <begin position="1107"/>
        <end position="1126"/>
    </location>
</feature>
<keyword evidence="9 17" id="KW-0460">Magnesium</keyword>
<keyword evidence="11 18" id="KW-1133">Transmembrane helix</keyword>
<evidence type="ECO:0000259" key="20">
    <source>
        <dbReference type="Pfam" id="PF16209"/>
    </source>
</evidence>
<accession>A0A7L3LBJ2</accession>
<feature type="binding site" evidence="16">
    <location>
        <position position="394"/>
    </location>
    <ligand>
        <name>ATP</name>
        <dbReference type="ChEBI" id="CHEBI:30616"/>
    </ligand>
</feature>
<feature type="binding site" evidence="16">
    <location>
        <position position="796"/>
    </location>
    <ligand>
        <name>ATP</name>
        <dbReference type="ChEBI" id="CHEBI:30616"/>
    </ligand>
</feature>
<evidence type="ECO:0000256" key="4">
    <source>
        <dbReference type="ARBA" id="ARBA00022448"/>
    </source>
</evidence>
<feature type="binding site" evidence="16">
    <location>
        <position position="677"/>
    </location>
    <ligand>
        <name>ATP</name>
        <dbReference type="ChEBI" id="CHEBI:30616"/>
    </ligand>
</feature>
<dbReference type="SUPFAM" id="SSF81665">
    <property type="entry name" value="Calcium ATPase, transmembrane domain M"/>
    <property type="match status" value="1"/>
</dbReference>
<dbReference type="GO" id="GO:0005524">
    <property type="term" value="F:ATP binding"/>
    <property type="evidence" value="ECO:0007669"/>
    <property type="project" value="UniProtKB-UniRule"/>
</dbReference>
<dbReference type="SFLD" id="SFLDS00003">
    <property type="entry name" value="Haloacid_Dehalogenase"/>
    <property type="match status" value="1"/>
</dbReference>
<evidence type="ECO:0000256" key="1">
    <source>
        <dbReference type="ARBA" id="ARBA00001946"/>
    </source>
</evidence>
<feature type="binding site" evidence="16">
    <location>
        <position position="820"/>
    </location>
    <ligand>
        <name>ATP</name>
        <dbReference type="ChEBI" id="CHEBI:30616"/>
    </ligand>
</feature>
<evidence type="ECO:0000256" key="6">
    <source>
        <dbReference type="ARBA" id="ARBA00022723"/>
    </source>
</evidence>
<dbReference type="InterPro" id="IPR023299">
    <property type="entry name" value="ATPase_P-typ_cyto_dom_N"/>
</dbReference>
<sequence length="1173" mass="133807">ASLMSFLFFAEQERQLQANNRDFNLQFEYANNSIKTSKYNFFTFLPLNLFEQFQRIANAYFLFLLILQLIPQISSLAWFTTVVPLVLVLAVSGVKDAIDDFNRHKSDKHVNNRPVQVLINGTLKEEKWMNVQVGDIIKLENNNFVTADLLLLSSSEPHSLTYIETAELDGETNLKVKQALTVTAEMGEDLQKLTEFSGEVKCEAPNNKLDKFTGTLTLQGEKYALDNEKMLLRGCTIRNTEWCFGLVIYAGPDTKLMQNSGKTTFKRTSIDRLMNVLVMVIFIFLALMCLILAIGNGIWEHDRGYYFQVYLPWAEGVTSASYSAFLMFWSYVIILNTVVPISLYVSVEIIRLGNSFYIDWDRKMYYPLNDTPAQARTTTLNEELGQIKYIFSDKTGTLTQNIMCFNKCSINGKSYGDAYDMSGQRIEINDKTEKVDFSYNPLADPKFSFYDHSLVEAVKRNDGPTHRFFRLLSLCHTVMPEEKKEGSLVYQAQSPDEGALVTAARNFGFVFRARTPETITVVEMGETKVYKLLAILDFNNVRKRMSVIVRSPEGDLTLYCKGADTILYELLHSSCESLKEETTEHLNEFAGEALRTLVVAYKNLDEDYFQDWIQRHHEASTALEGREEKLSELYEEIEKDLMLLGATAIEDKLQDGVPQTIETLAKANIKIWVLTGDKQETAMNIGYSCNLLNDDMEDVFIIEGHTPDEVFNELRTARRKMKPDSFLDTDEVNIQFEKCSKKSKFVPDEQANGSYGLVITGHSLAYALEGNLELELVRTACMCKVVICCRVTPLQKAQVVELVKKYKKAVTLAIGDGANDVSMIKTAHIGVGISGQEGMQAVLSSDFSFAQFRYLQRLLLVHGRWSYIRMCKFLKYFFYKNFAFTLVHFWYGFFSGFSAQTVYDEWFITLYNLVYTSLPVLGMSLFDQDVDDRWSMRSPQLYVPGQQNLYFNKTVFIKCMLQGIYSSLVLFFIPYGAMYNTMRSDGKAIADYQSFALMAQTCLLIVVSVQIGLLSSYWTVVNQFFIWGSLSVYFAITFTMYSDGMYLIFTASFPFVGTARNTLSQPNVWLAIFLSITLCVLPVVGFRFIKTLLKPTPSDKVLLKIKEAKKKPPPPSPKRRLRRTSTRRSSYAFSHQHGFGALIMSGRNMRTRSPFATTGTFSPNIERYKHKGL</sequence>
<feature type="transmembrane region" description="Helical" evidence="18">
    <location>
        <begin position="319"/>
        <end position="345"/>
    </location>
</feature>
<comment type="similarity">
    <text evidence="3 18">Belongs to the cation transport ATPase (P-type) (TC 3.A.3) family. Type IV subfamily.</text>
</comment>
<dbReference type="InterPro" id="IPR018303">
    <property type="entry name" value="ATPase_P-typ_P_site"/>
</dbReference>
<dbReference type="InterPro" id="IPR044492">
    <property type="entry name" value="P_typ_ATPase_HD_dom"/>
</dbReference>
<dbReference type="InterPro" id="IPR023214">
    <property type="entry name" value="HAD_sf"/>
</dbReference>
<evidence type="ECO:0000256" key="5">
    <source>
        <dbReference type="ARBA" id="ARBA00022692"/>
    </source>
</evidence>
<feature type="transmembrane region" description="Helical" evidence="18">
    <location>
        <begin position="906"/>
        <end position="926"/>
    </location>
</feature>
<dbReference type="GO" id="GO:0005886">
    <property type="term" value="C:plasma membrane"/>
    <property type="evidence" value="ECO:0007669"/>
    <property type="project" value="TreeGrafter"/>
</dbReference>
<feature type="transmembrane region" description="Helical" evidence="18">
    <location>
        <begin position="76"/>
        <end position="98"/>
    </location>
</feature>
<keyword evidence="5 18" id="KW-0812">Transmembrane</keyword>
<dbReference type="SUPFAM" id="SSF81660">
    <property type="entry name" value="Metal cation-transporting ATPase, ATP-binding domain N"/>
    <property type="match status" value="1"/>
</dbReference>
<evidence type="ECO:0000256" key="11">
    <source>
        <dbReference type="ARBA" id="ARBA00022989"/>
    </source>
</evidence>
<dbReference type="FunFam" id="3.40.1110.10:FF:000188">
    <property type="entry name" value="Phospholipid-transporting ATPase"/>
    <property type="match status" value="1"/>
</dbReference>
<dbReference type="InterPro" id="IPR001757">
    <property type="entry name" value="P_typ_ATPase"/>
</dbReference>
<feature type="binding site" evidence="16">
    <location>
        <position position="395"/>
    </location>
    <ligand>
        <name>ATP</name>
        <dbReference type="ChEBI" id="CHEBI:30616"/>
    </ligand>
</feature>
<name>A0A7L3LBJ2_9CHAR</name>
<feature type="domain" description="P-type ATPase N-terminal" evidence="20">
    <location>
        <begin position="17"/>
        <end position="82"/>
    </location>
</feature>
<dbReference type="FunFam" id="2.70.150.10:FF:000025">
    <property type="entry name" value="Phospholipid-transporting ATPase"/>
    <property type="match status" value="1"/>
</dbReference>
<dbReference type="PROSITE" id="PS00154">
    <property type="entry name" value="ATPASE_E1_E2"/>
    <property type="match status" value="1"/>
</dbReference>
<dbReference type="CDD" id="cd02073">
    <property type="entry name" value="P-type_ATPase_APLT_Dnf-like"/>
    <property type="match status" value="1"/>
</dbReference>
<evidence type="ECO:0000259" key="21">
    <source>
        <dbReference type="Pfam" id="PF16212"/>
    </source>
</evidence>
<keyword evidence="10 18" id="KW-1278">Translocase</keyword>
<protein>
    <recommendedName>
        <fullName evidence="18">Phospholipid-transporting ATPase</fullName>
        <ecNumber evidence="18">7.6.2.1</ecNumber>
    </recommendedName>
</protein>
<feature type="binding site" evidence="17">
    <location>
        <position position="395"/>
    </location>
    <ligand>
        <name>Mg(2+)</name>
        <dbReference type="ChEBI" id="CHEBI:18420"/>
    </ligand>
</feature>
<feature type="transmembrane region" description="Helical" evidence="18">
    <location>
        <begin position="1032"/>
        <end position="1056"/>
    </location>
</feature>
<feature type="binding site" evidence="16">
    <location>
        <position position="676"/>
    </location>
    <ligand>
        <name>ATP</name>
        <dbReference type="ChEBI" id="CHEBI:30616"/>
    </ligand>
</feature>
<evidence type="ECO:0000256" key="7">
    <source>
        <dbReference type="ARBA" id="ARBA00022741"/>
    </source>
</evidence>
<dbReference type="FunFam" id="3.40.50.1000:FF:000014">
    <property type="entry name" value="Phospholipid-transporting ATPase"/>
    <property type="match status" value="1"/>
</dbReference>
<reference evidence="22 23" key="1">
    <citation type="submission" date="2019-09" db="EMBL/GenBank/DDBJ databases">
        <title>Bird 10,000 Genomes (B10K) Project - Family phase.</title>
        <authorList>
            <person name="Zhang G."/>
        </authorList>
    </citation>
    <scope>NUCLEOTIDE SEQUENCE [LARGE SCALE GENOMIC DNA]</scope>
    <source>
        <strain evidence="22">B10K-DU-029-46</strain>
    </source>
</reference>
<dbReference type="Pfam" id="PF16209">
    <property type="entry name" value="PhoLip_ATPase_N"/>
    <property type="match status" value="1"/>
</dbReference>
<keyword evidence="4" id="KW-0813">Transport</keyword>
<keyword evidence="8 16" id="KW-0067">ATP-binding</keyword>
<dbReference type="GO" id="GO:0140345">
    <property type="term" value="F:phosphatidylcholine flippase activity"/>
    <property type="evidence" value="ECO:0007669"/>
    <property type="project" value="UniProtKB-ARBA"/>
</dbReference>
<comment type="subcellular location">
    <subcellularLocation>
        <location evidence="2">Endomembrane system</location>
        <topology evidence="2">Multi-pass membrane protein</topology>
    </subcellularLocation>
    <subcellularLocation>
        <location evidence="18">Membrane</location>
        <topology evidence="18">Multi-pass membrane protein</topology>
    </subcellularLocation>
</comment>
<keyword evidence="23" id="KW-1185">Reference proteome</keyword>
<feature type="transmembrane region" description="Helical" evidence="18">
    <location>
        <begin position="276"/>
        <end position="299"/>
    </location>
</feature>
<evidence type="ECO:0000313" key="23">
    <source>
        <dbReference type="Proteomes" id="UP000582182"/>
    </source>
</evidence>
<dbReference type="InterPro" id="IPR023298">
    <property type="entry name" value="ATPase_P-typ_TM_dom_sf"/>
</dbReference>
<feature type="transmembrane region" description="Helical" evidence="18">
    <location>
        <begin position="876"/>
        <end position="894"/>
    </location>
</feature>
<dbReference type="PANTHER" id="PTHR24092">
    <property type="entry name" value="PROBABLE PHOSPHOLIPID-TRANSPORTING ATPASE"/>
    <property type="match status" value="1"/>
</dbReference>
<comment type="caution">
    <text evidence="22">The sequence shown here is derived from an EMBL/GenBank/DDBJ whole genome shotgun (WGS) entry which is preliminary data.</text>
</comment>
<proteinExistence type="inferred from homology"/>
<dbReference type="Pfam" id="PF13246">
    <property type="entry name" value="Cation_ATPase"/>
    <property type="match status" value="1"/>
</dbReference>
<dbReference type="GO" id="GO:0007030">
    <property type="term" value="P:Golgi organization"/>
    <property type="evidence" value="ECO:0007669"/>
    <property type="project" value="TreeGrafter"/>
</dbReference>
<feature type="transmembrane region" description="Helical" evidence="18">
    <location>
        <begin position="997"/>
        <end position="1020"/>
    </location>
</feature>
<dbReference type="InterPro" id="IPR036412">
    <property type="entry name" value="HAD-like_sf"/>
</dbReference>
<evidence type="ECO:0000256" key="3">
    <source>
        <dbReference type="ARBA" id="ARBA00008109"/>
    </source>
</evidence>
<evidence type="ECO:0000256" key="16">
    <source>
        <dbReference type="PIRSR" id="PIRSR606539-2"/>
    </source>
</evidence>
<dbReference type="OrthoDB" id="377733at2759"/>
<evidence type="ECO:0000256" key="10">
    <source>
        <dbReference type="ARBA" id="ARBA00022967"/>
    </source>
</evidence>
<dbReference type="PRINTS" id="PR00119">
    <property type="entry name" value="CATATPASE"/>
</dbReference>
<dbReference type="InterPro" id="IPR032630">
    <property type="entry name" value="P_typ_ATPase_c"/>
</dbReference>
<feature type="binding site" evidence="16">
    <location>
        <position position="790"/>
    </location>
    <ligand>
        <name>ATP</name>
        <dbReference type="ChEBI" id="CHEBI:30616"/>
    </ligand>
</feature>
<dbReference type="GO" id="GO:0000287">
    <property type="term" value="F:magnesium ion binding"/>
    <property type="evidence" value="ECO:0007669"/>
    <property type="project" value="UniProtKB-UniRule"/>
</dbReference>
<dbReference type="FunFam" id="3.40.50.1000:FF:000001">
    <property type="entry name" value="Phospholipid-transporting ATPase IC"/>
    <property type="match status" value="1"/>
</dbReference>
<dbReference type="SUPFAM" id="SSF81653">
    <property type="entry name" value="Calcium ATPase, transduction domain A"/>
    <property type="match status" value="1"/>
</dbReference>
<dbReference type="Gene3D" id="3.40.50.1000">
    <property type="entry name" value="HAD superfamily/HAD-like"/>
    <property type="match status" value="1"/>
</dbReference>
<feature type="binding site" evidence="16">
    <location>
        <position position="393"/>
    </location>
    <ligand>
        <name>ATP</name>
        <dbReference type="ChEBI" id="CHEBI:30616"/>
    </ligand>
</feature>
<evidence type="ECO:0000256" key="9">
    <source>
        <dbReference type="ARBA" id="ARBA00022842"/>
    </source>
</evidence>
<feature type="binding site" evidence="17">
    <location>
        <position position="393"/>
    </location>
    <ligand>
        <name>Mg(2+)</name>
        <dbReference type="ChEBI" id="CHEBI:18420"/>
    </ligand>
</feature>
<dbReference type="EC" id="7.6.2.1" evidence="18"/>
<dbReference type="Pfam" id="PF16212">
    <property type="entry name" value="PhoLip_ATPase_C"/>
    <property type="match status" value="1"/>
</dbReference>
<evidence type="ECO:0000256" key="15">
    <source>
        <dbReference type="PIRSR" id="PIRSR606539-1"/>
    </source>
</evidence>
<keyword evidence="6 17" id="KW-0479">Metal-binding</keyword>
<feature type="binding site" evidence="16">
    <location>
        <position position="561"/>
    </location>
    <ligand>
        <name>ATP</name>
        <dbReference type="ChEBI" id="CHEBI:30616"/>
    </ligand>
</feature>
<feature type="binding site" evidence="17">
    <location>
        <position position="820"/>
    </location>
    <ligand>
        <name>Mg(2+)</name>
        <dbReference type="ChEBI" id="CHEBI:18420"/>
    </ligand>
</feature>
<evidence type="ECO:0000256" key="13">
    <source>
        <dbReference type="ARBA" id="ARBA00023136"/>
    </source>
</evidence>
<feature type="binding site" evidence="16">
    <location>
        <position position="819"/>
    </location>
    <ligand>
        <name>ATP</name>
        <dbReference type="ChEBI" id="CHEBI:30616"/>
    </ligand>
</feature>
<evidence type="ECO:0000256" key="12">
    <source>
        <dbReference type="ARBA" id="ARBA00023055"/>
    </source>
</evidence>
<feature type="non-terminal residue" evidence="22">
    <location>
        <position position="1173"/>
    </location>
</feature>
<organism evidence="22 23">
    <name type="scientific">Turnix velox</name>
    <name type="common">Little buttonquail</name>
    <dbReference type="NCBI Taxonomy" id="2529409"/>
    <lineage>
        <taxon>Eukaryota</taxon>
        <taxon>Metazoa</taxon>
        <taxon>Chordata</taxon>
        <taxon>Craniata</taxon>
        <taxon>Vertebrata</taxon>
        <taxon>Euteleostomi</taxon>
        <taxon>Archelosauria</taxon>
        <taxon>Archosauria</taxon>
        <taxon>Dinosauria</taxon>
        <taxon>Saurischia</taxon>
        <taxon>Theropoda</taxon>
        <taxon>Coelurosauria</taxon>
        <taxon>Aves</taxon>
        <taxon>Neognathae</taxon>
        <taxon>Neoaves</taxon>
        <taxon>Charadriiformes</taxon>
        <taxon>Turnicidae</taxon>
        <taxon>Turnix</taxon>
    </lineage>
</organism>
<dbReference type="InterPro" id="IPR008250">
    <property type="entry name" value="ATPase_P-typ_transduc_dom_A_sf"/>
</dbReference>
<feature type="active site" description="4-aspartylphosphate intermediate" evidence="15">
    <location>
        <position position="393"/>
    </location>
</feature>
<dbReference type="SUPFAM" id="SSF56784">
    <property type="entry name" value="HAD-like"/>
    <property type="match status" value="1"/>
</dbReference>
<dbReference type="NCBIfam" id="TIGR01652">
    <property type="entry name" value="ATPase-Plipid"/>
    <property type="match status" value="1"/>
</dbReference>
<evidence type="ECO:0000256" key="19">
    <source>
        <dbReference type="SAM" id="MobiDB-lite"/>
    </source>
</evidence>
<comment type="catalytic activity">
    <reaction evidence="14 18">
        <text>ATP + H2O + phospholipidSide 1 = ADP + phosphate + phospholipidSide 2.</text>
        <dbReference type="EC" id="7.6.2.1"/>
    </reaction>
</comment>